<dbReference type="AlphaFoldDB" id="A0A0V1FSI8"/>
<evidence type="ECO:0000313" key="1">
    <source>
        <dbReference type="EMBL" id="KRY89030.1"/>
    </source>
</evidence>
<evidence type="ECO:0000313" key="2">
    <source>
        <dbReference type="Proteomes" id="UP000055024"/>
    </source>
</evidence>
<proteinExistence type="predicted"/>
<accession>A0A0V1FSI8</accession>
<sequence>MSWMSEEVFIFKHRWSLYDIITDALKSCDSQNRKAVLSE</sequence>
<keyword evidence="2" id="KW-1185">Reference proteome</keyword>
<comment type="caution">
    <text evidence="1">The sequence shown here is derived from an EMBL/GenBank/DDBJ whole genome shotgun (WGS) entry which is preliminary data.</text>
</comment>
<dbReference type="Proteomes" id="UP000055024">
    <property type="component" value="Unassembled WGS sequence"/>
</dbReference>
<name>A0A0V1FSI8_9BILA</name>
<gene>
    <name evidence="1" type="ORF">T11_5305</name>
</gene>
<organism evidence="1 2">
    <name type="scientific">Trichinella zimbabwensis</name>
    <dbReference type="NCBI Taxonomy" id="268475"/>
    <lineage>
        <taxon>Eukaryota</taxon>
        <taxon>Metazoa</taxon>
        <taxon>Ecdysozoa</taxon>
        <taxon>Nematoda</taxon>
        <taxon>Enoplea</taxon>
        <taxon>Dorylaimia</taxon>
        <taxon>Trichinellida</taxon>
        <taxon>Trichinellidae</taxon>
        <taxon>Trichinella</taxon>
    </lineage>
</organism>
<reference evidence="1 2" key="1">
    <citation type="submission" date="2015-01" db="EMBL/GenBank/DDBJ databases">
        <title>Evolution of Trichinella species and genotypes.</title>
        <authorList>
            <person name="Korhonen P.K."/>
            <person name="Edoardo P."/>
            <person name="Giuseppe L.R."/>
            <person name="Gasser R.B."/>
        </authorList>
    </citation>
    <scope>NUCLEOTIDE SEQUENCE [LARGE SCALE GENOMIC DNA]</scope>
    <source>
        <strain evidence="1">ISS1029</strain>
    </source>
</reference>
<protein>
    <submittedName>
        <fullName evidence="1">Uncharacterized protein</fullName>
    </submittedName>
</protein>
<dbReference type="EMBL" id="JYDP01006113">
    <property type="protein sequence ID" value="KRY89030.1"/>
    <property type="molecule type" value="Genomic_DNA"/>
</dbReference>